<evidence type="ECO:0000313" key="1">
    <source>
        <dbReference type="EMBL" id="KCV67410.1"/>
    </source>
</evidence>
<dbReference type="EMBL" id="KB932222">
    <property type="protein sequence ID" value="KCV67410.1"/>
    <property type="molecule type" value="Genomic_DNA"/>
</dbReference>
<dbReference type="Proteomes" id="UP000030693">
    <property type="component" value="Unassembled WGS sequence"/>
</dbReference>
<dbReference type="AlphaFoldDB" id="A0A058YZJ9"/>
<dbReference type="RefSeq" id="XP_009498186.1">
    <property type="nucleotide sequence ID" value="XM_009499911.1"/>
</dbReference>
<proteinExistence type="predicted"/>
<gene>
    <name evidence="1" type="ORF">H696_06165</name>
</gene>
<dbReference type="GeneID" id="20530890"/>
<evidence type="ECO:0000313" key="2">
    <source>
        <dbReference type="Proteomes" id="UP000030693"/>
    </source>
</evidence>
<protein>
    <submittedName>
        <fullName evidence="1">Uncharacterized protein</fullName>
    </submittedName>
</protein>
<organism evidence="1">
    <name type="scientific">Fonticula alba</name>
    <name type="common">Slime mold</name>
    <dbReference type="NCBI Taxonomy" id="691883"/>
    <lineage>
        <taxon>Eukaryota</taxon>
        <taxon>Rotosphaerida</taxon>
        <taxon>Fonticulaceae</taxon>
        <taxon>Fonticula</taxon>
    </lineage>
</organism>
<keyword evidence="2" id="KW-1185">Reference proteome</keyword>
<name>A0A058YZJ9_FONAL</name>
<accession>A0A058YZJ9</accession>
<sequence length="872" mass="95514">MHDIQPIPPSAPVKTEILALFRHGPHLNARYANFIITGIIRDGFVSFSHCRPATLSSDIEAPFEKSALQGLTLRLGLASKWMKTVGVPHKSLIVGRNTALLIHLGEIVVMRFDKSGHAPGPVYWEHGDIPHGTTFQLRASLIYLTSQPEPIGFMNAGEVFLFEHLVLCQGQLHINTGSFTAQVAFHSLGQGAREITLPDVPVADQCIGCLGFSPHIQTQLWSLALEKRQGNLRSLGLACKSLLSCYLSRNILLRRLFAHEDKLLLILHGCLILAQFPQPLSTLCPGTLDGPIPEVVLLQGLSLEAHFEPLATRGTVLLVDPDQRTGYSIDMNHPLSKFSIFPQVPLPRFENTAANWSFFSRDAFCFIAPKTSAIFSLSSMNSLAQITTGSDMAFLFAGKGTLKSVHLGGPTQTHQALGFGGLADPKRLMVLGRRFLSLHENYLVCHEYHLGLEDFRPASFSFALRLAAQAGNLSLEPAVPPADDRCRVVVDNQWAIVVDLALARVLSYQPANRPLDQPTSADLHSSGGPMTALSGHLAALDLNGVLLFGTTLDADRRLVISDSPEPMRHWSFRPNGVFTPHQPGLLAVAAGADVHFVCPPEDTAIRQVLNRVLQLPFGGRRCLAATQLDDDTLVLQFSDGFFDFLALHTSMRAAQHFLWRNNPSMAPAGPADRVWVCPWLPLCWVAYEQGARFVFHAARLRDPHSSDKGSVSEPWAFLPARTSFALSVATWPGVVPPGVQAAAPTAIGVAFLRHMSRRFCAILYAALNHGQRVALIPEEDIIRLFIDSASPEVLSRPLICISQDIEMPVSSDILTLGHELQSATAHPTVVLRSDAHWRTVLLAKTFPDTGDACLRSQIRVELWPPPESLTLN</sequence>
<reference evidence="1" key="1">
    <citation type="submission" date="2013-04" db="EMBL/GenBank/DDBJ databases">
        <title>The Genome Sequence of Fonticula alba ATCC 38817.</title>
        <authorList>
            <consortium name="The Broad Institute Genomics Platform"/>
            <person name="Russ C."/>
            <person name="Cuomo C."/>
            <person name="Burger G."/>
            <person name="Gray M.W."/>
            <person name="Holland P.W.H."/>
            <person name="King N."/>
            <person name="Lang F.B.F."/>
            <person name="Roger A.J."/>
            <person name="Ruiz-Trillo I."/>
            <person name="Brown M."/>
            <person name="Walker B."/>
            <person name="Young S."/>
            <person name="Zeng Q."/>
            <person name="Gargeya S."/>
            <person name="Fitzgerald M."/>
            <person name="Haas B."/>
            <person name="Abouelleil A."/>
            <person name="Allen A.W."/>
            <person name="Alvarado L."/>
            <person name="Arachchi H.M."/>
            <person name="Berlin A.M."/>
            <person name="Chapman S.B."/>
            <person name="Gainer-Dewar J."/>
            <person name="Goldberg J."/>
            <person name="Griggs A."/>
            <person name="Gujja S."/>
            <person name="Hansen M."/>
            <person name="Howarth C."/>
            <person name="Imamovic A."/>
            <person name="Ireland A."/>
            <person name="Larimer J."/>
            <person name="McCowan C."/>
            <person name="Murphy C."/>
            <person name="Pearson M."/>
            <person name="Poon T.W."/>
            <person name="Priest M."/>
            <person name="Roberts A."/>
            <person name="Saif S."/>
            <person name="Shea T."/>
            <person name="Sisk P."/>
            <person name="Sykes S."/>
            <person name="Wortman J."/>
            <person name="Nusbaum C."/>
            <person name="Birren B."/>
        </authorList>
    </citation>
    <scope>NUCLEOTIDE SEQUENCE [LARGE SCALE GENOMIC DNA]</scope>
    <source>
        <strain evidence="1">ATCC 38817</strain>
    </source>
</reference>